<dbReference type="NCBIfam" id="TIGR02532">
    <property type="entry name" value="IV_pilin_GFxxxE"/>
    <property type="match status" value="1"/>
</dbReference>
<protein>
    <submittedName>
        <fullName evidence="2">DUF1559 domain-containing protein</fullName>
    </submittedName>
</protein>
<dbReference type="SUPFAM" id="SSF54523">
    <property type="entry name" value="Pili subunits"/>
    <property type="match status" value="1"/>
</dbReference>
<dbReference type="RefSeq" id="WP_339945999.1">
    <property type="nucleotide sequence ID" value="NZ_BAABGA010000012.1"/>
</dbReference>
<dbReference type="Pfam" id="PF07963">
    <property type="entry name" value="N_methyl"/>
    <property type="match status" value="1"/>
</dbReference>
<keyword evidence="3" id="KW-1185">Reference proteome</keyword>
<reference evidence="3" key="1">
    <citation type="journal article" date="2019" name="Int. J. Syst. Evol. Microbiol.">
        <title>The Global Catalogue of Microorganisms (GCM) 10K type strain sequencing project: providing services to taxonomists for standard genome sequencing and annotation.</title>
        <authorList>
            <consortium name="The Broad Institute Genomics Platform"/>
            <consortium name="The Broad Institute Genome Sequencing Center for Infectious Disease"/>
            <person name="Wu L."/>
            <person name="Ma J."/>
        </authorList>
    </citation>
    <scope>NUCLEOTIDE SEQUENCE [LARGE SCALE GENOMIC DNA]</scope>
    <source>
        <strain evidence="3">JCM 17759</strain>
    </source>
</reference>
<proteinExistence type="predicted"/>
<dbReference type="InterPro" id="IPR027558">
    <property type="entry name" value="Pre_pil_HX9DG_C"/>
</dbReference>
<evidence type="ECO:0000313" key="3">
    <source>
        <dbReference type="Proteomes" id="UP001500840"/>
    </source>
</evidence>
<evidence type="ECO:0000259" key="1">
    <source>
        <dbReference type="Pfam" id="PF07596"/>
    </source>
</evidence>
<sequence length="389" mass="41348">MKLPKLRRSAFTLVELLVVIAIIGVLVGLLLPAVQAAREAARRMSCSNNFKQLGLALHNYHSAYNQLPQQGGGSGTPTTSALTTNRERLSAMPGLTPFFEQQAVWEQISNRYTDAGGTTWPAMGPASYNVNYVPWRTQIPTLLCPSDLAPNAGIPFGQLNYGFSFGDSFWNCNNTRNNAGTPVNIGQHRGFFKDRFVTRFRDCLDGLSTTIAMAEIQRSSGTRELAGDVLVRNGSGNDMRDNPKAEVLEFARDPERPLFYKPSVTLAIDTSSGGHRYRGSNWAQGEPMMSGVGQTLPPNSANCVRGNGDANGPGGIFSAGSRHQGGCHVLMGDGSVTFITDSIDTGNTNQGPIGTSAPGAPPAGSASNYGIWGAAGSVAGRETTSLSDQ</sequence>
<dbReference type="Pfam" id="PF07596">
    <property type="entry name" value="SBP_bac_10"/>
    <property type="match status" value="1"/>
</dbReference>
<dbReference type="InterPro" id="IPR011453">
    <property type="entry name" value="DUF1559"/>
</dbReference>
<dbReference type="PANTHER" id="PTHR30093:SF2">
    <property type="entry name" value="TYPE II SECRETION SYSTEM PROTEIN H"/>
    <property type="match status" value="1"/>
</dbReference>
<comment type="caution">
    <text evidence="2">The sequence shown here is derived from an EMBL/GenBank/DDBJ whole genome shotgun (WGS) entry which is preliminary data.</text>
</comment>
<organism evidence="2 3">
    <name type="scientific">Novipirellula rosea</name>
    <dbReference type="NCBI Taxonomy" id="1031540"/>
    <lineage>
        <taxon>Bacteria</taxon>
        <taxon>Pseudomonadati</taxon>
        <taxon>Planctomycetota</taxon>
        <taxon>Planctomycetia</taxon>
        <taxon>Pirellulales</taxon>
        <taxon>Pirellulaceae</taxon>
        <taxon>Novipirellula</taxon>
    </lineage>
</organism>
<dbReference type="InterPro" id="IPR045584">
    <property type="entry name" value="Pilin-like"/>
</dbReference>
<dbReference type="Gene3D" id="3.30.700.10">
    <property type="entry name" value="Glycoprotein, Type 4 Pilin"/>
    <property type="match status" value="1"/>
</dbReference>
<gene>
    <name evidence="2" type="ORF">GCM10023156_09850</name>
</gene>
<dbReference type="PANTHER" id="PTHR30093">
    <property type="entry name" value="GENERAL SECRETION PATHWAY PROTEIN G"/>
    <property type="match status" value="1"/>
</dbReference>
<name>A0ABP8MBP5_9BACT</name>
<dbReference type="Proteomes" id="UP001500840">
    <property type="component" value="Unassembled WGS sequence"/>
</dbReference>
<feature type="domain" description="DUF1559" evidence="1">
    <location>
        <begin position="35"/>
        <end position="345"/>
    </location>
</feature>
<accession>A0ABP8MBP5</accession>
<dbReference type="EMBL" id="BAABGA010000012">
    <property type="protein sequence ID" value="GAA4447613.1"/>
    <property type="molecule type" value="Genomic_DNA"/>
</dbReference>
<dbReference type="InterPro" id="IPR012902">
    <property type="entry name" value="N_methyl_site"/>
</dbReference>
<dbReference type="NCBIfam" id="TIGR04294">
    <property type="entry name" value="pre_pil_HX9DG"/>
    <property type="match status" value="1"/>
</dbReference>
<evidence type="ECO:0000313" key="2">
    <source>
        <dbReference type="EMBL" id="GAA4447613.1"/>
    </source>
</evidence>